<protein>
    <submittedName>
        <fullName evidence="4">GNAT family N-acetyltransferase</fullName>
    </submittedName>
</protein>
<comment type="caution">
    <text evidence="4">The sequence shown here is derived from an EMBL/GenBank/DDBJ whole genome shotgun (WGS) entry which is preliminary data.</text>
</comment>
<organism evidence="4 5">
    <name type="scientific">Pedobacter frigiditerrae</name>
    <dbReference type="NCBI Taxonomy" id="2530452"/>
    <lineage>
        <taxon>Bacteria</taxon>
        <taxon>Pseudomonadati</taxon>
        <taxon>Bacteroidota</taxon>
        <taxon>Sphingobacteriia</taxon>
        <taxon>Sphingobacteriales</taxon>
        <taxon>Sphingobacteriaceae</taxon>
        <taxon>Pedobacter</taxon>
    </lineage>
</organism>
<dbReference type="OrthoDB" id="5419426at2"/>
<dbReference type="InterPro" id="IPR000182">
    <property type="entry name" value="GNAT_dom"/>
</dbReference>
<dbReference type="SUPFAM" id="SSF55729">
    <property type="entry name" value="Acyl-CoA N-acyltransferases (Nat)"/>
    <property type="match status" value="1"/>
</dbReference>
<dbReference type="Pfam" id="PF00583">
    <property type="entry name" value="Acetyltransf_1"/>
    <property type="match status" value="1"/>
</dbReference>
<gene>
    <name evidence="4" type="ORF">EZ428_00170</name>
</gene>
<dbReference type="GO" id="GO:0016747">
    <property type="term" value="F:acyltransferase activity, transferring groups other than amino-acyl groups"/>
    <property type="evidence" value="ECO:0007669"/>
    <property type="project" value="InterPro"/>
</dbReference>
<dbReference type="RefSeq" id="WP_131551096.1">
    <property type="nucleotide sequence ID" value="NZ_SJSK01000001.1"/>
</dbReference>
<accession>A0A4R0N1P0</accession>
<dbReference type="PROSITE" id="PS51186">
    <property type="entry name" value="GNAT"/>
    <property type="match status" value="1"/>
</dbReference>
<evidence type="ECO:0000313" key="5">
    <source>
        <dbReference type="Proteomes" id="UP000292884"/>
    </source>
</evidence>
<evidence type="ECO:0000313" key="4">
    <source>
        <dbReference type="EMBL" id="TCC93227.1"/>
    </source>
</evidence>
<keyword evidence="1 4" id="KW-0808">Transferase</keyword>
<evidence type="ECO:0000256" key="2">
    <source>
        <dbReference type="ARBA" id="ARBA00023315"/>
    </source>
</evidence>
<dbReference type="Proteomes" id="UP000292884">
    <property type="component" value="Unassembled WGS sequence"/>
</dbReference>
<sequence length="160" mass="17789">MQPIIRPIQKSDDAELGKLIKAVLTEFKANKPGTAYFDESTDHLSTVFENPKSAYWVLEEDGKIIGGGGVFPTANLPEATCELVKLYLHTEARGKGFGKALMDKCFASAKELGYENMYLESMPELNQAVSMYERMGFEHQCSPLGNSGHFGCDIWMVKKL</sequence>
<dbReference type="PANTHER" id="PTHR43877">
    <property type="entry name" value="AMINOALKYLPHOSPHONATE N-ACETYLTRANSFERASE-RELATED-RELATED"/>
    <property type="match status" value="1"/>
</dbReference>
<feature type="domain" description="N-acetyltransferase" evidence="3">
    <location>
        <begin position="3"/>
        <end position="160"/>
    </location>
</feature>
<dbReference type="EMBL" id="SJSK01000001">
    <property type="protein sequence ID" value="TCC93227.1"/>
    <property type="molecule type" value="Genomic_DNA"/>
</dbReference>
<dbReference type="Gene3D" id="3.40.630.30">
    <property type="match status" value="1"/>
</dbReference>
<proteinExistence type="predicted"/>
<dbReference type="InterPro" id="IPR050832">
    <property type="entry name" value="Bact_Acetyltransf"/>
</dbReference>
<dbReference type="AlphaFoldDB" id="A0A4R0N1P0"/>
<keyword evidence="5" id="KW-1185">Reference proteome</keyword>
<evidence type="ECO:0000259" key="3">
    <source>
        <dbReference type="PROSITE" id="PS51186"/>
    </source>
</evidence>
<name>A0A4R0N1P0_9SPHI</name>
<keyword evidence="2" id="KW-0012">Acyltransferase</keyword>
<reference evidence="4 5" key="1">
    <citation type="submission" date="2019-02" db="EMBL/GenBank/DDBJ databases">
        <title>Pedobacter sp. RP-1-13 sp. nov., isolated from Arctic soil.</title>
        <authorList>
            <person name="Dahal R.H."/>
        </authorList>
    </citation>
    <scope>NUCLEOTIDE SEQUENCE [LARGE SCALE GENOMIC DNA]</scope>
    <source>
        <strain evidence="4 5">RP-1-13</strain>
    </source>
</reference>
<dbReference type="CDD" id="cd04301">
    <property type="entry name" value="NAT_SF"/>
    <property type="match status" value="1"/>
</dbReference>
<dbReference type="InterPro" id="IPR016181">
    <property type="entry name" value="Acyl_CoA_acyltransferase"/>
</dbReference>
<evidence type="ECO:0000256" key="1">
    <source>
        <dbReference type="ARBA" id="ARBA00022679"/>
    </source>
</evidence>